<dbReference type="AlphaFoldDB" id="A0AAN5NBY4"/>
<organism evidence="2 3">
    <name type="scientific">Clostridium perfringens</name>
    <dbReference type="NCBI Taxonomy" id="1502"/>
    <lineage>
        <taxon>Bacteria</taxon>
        <taxon>Bacillati</taxon>
        <taxon>Bacillota</taxon>
        <taxon>Clostridia</taxon>
        <taxon>Eubacteriales</taxon>
        <taxon>Clostridiaceae</taxon>
        <taxon>Clostridium</taxon>
    </lineage>
</organism>
<evidence type="ECO:0000313" key="2">
    <source>
        <dbReference type="EMBL" id="HAT4299545.1"/>
    </source>
</evidence>
<dbReference type="RefSeq" id="WP_283705030.1">
    <property type="nucleotide sequence ID" value="NZ_CATNXM010000003.1"/>
</dbReference>
<feature type="transmembrane region" description="Helical" evidence="1">
    <location>
        <begin position="95"/>
        <end position="116"/>
    </location>
</feature>
<evidence type="ECO:0000256" key="1">
    <source>
        <dbReference type="SAM" id="Phobius"/>
    </source>
</evidence>
<feature type="transmembrane region" description="Helical" evidence="1">
    <location>
        <begin position="6"/>
        <end position="24"/>
    </location>
</feature>
<reference evidence="2" key="1">
    <citation type="journal article" date="2018" name="Genome Biol.">
        <title>SKESA: strategic k-mer extension for scrupulous assemblies.</title>
        <authorList>
            <person name="Souvorov A."/>
            <person name="Agarwala R."/>
            <person name="Lipman D.J."/>
        </authorList>
    </citation>
    <scope>NUCLEOTIDE SEQUENCE</scope>
    <source>
        <strain evidence="2">C25</strain>
    </source>
</reference>
<name>A0AAN5NBY4_CLOPF</name>
<reference evidence="2" key="2">
    <citation type="submission" date="2020-07" db="EMBL/GenBank/DDBJ databases">
        <authorList>
            <consortium name="NCBI Pathogen Detection Project"/>
        </authorList>
    </citation>
    <scope>NUCLEOTIDE SEQUENCE</scope>
    <source>
        <strain evidence="2">C25</strain>
    </source>
</reference>
<comment type="caution">
    <text evidence="2">The sequence shown here is derived from an EMBL/GenBank/DDBJ whole genome shotgun (WGS) entry which is preliminary data.</text>
</comment>
<feature type="transmembrane region" description="Helical" evidence="1">
    <location>
        <begin position="39"/>
        <end position="59"/>
    </location>
</feature>
<keyword evidence="1" id="KW-0472">Membrane</keyword>
<gene>
    <name evidence="2" type="ORF">I9063_002949</name>
</gene>
<accession>A0AAN5NBY4</accession>
<dbReference type="Proteomes" id="UP000855421">
    <property type="component" value="Unassembled WGS sequence"/>
</dbReference>
<sequence length="117" mass="13893">MFSIDNQIIRFLLIMIMISAFFIFEKRMCTVEITYEKKVPFSLKGISIVVMLCSLIYVLKTGSYIFVYMLGLEMLSKLVILFVKKRWTDFINILVRTIIYALLLYLCNEIIFNFIFN</sequence>
<evidence type="ECO:0000313" key="3">
    <source>
        <dbReference type="Proteomes" id="UP000855421"/>
    </source>
</evidence>
<proteinExistence type="predicted"/>
<dbReference type="EMBL" id="DACTBT010000029">
    <property type="protein sequence ID" value="HAT4299545.1"/>
    <property type="molecule type" value="Genomic_DNA"/>
</dbReference>
<keyword evidence="1" id="KW-1133">Transmembrane helix</keyword>
<keyword evidence="1" id="KW-0812">Transmembrane</keyword>
<feature type="transmembrane region" description="Helical" evidence="1">
    <location>
        <begin position="65"/>
        <end position="83"/>
    </location>
</feature>
<protein>
    <submittedName>
        <fullName evidence="2">Uncharacterized protein</fullName>
    </submittedName>
</protein>